<feature type="region of interest" description="Disordered" evidence="1">
    <location>
        <begin position="1"/>
        <end position="76"/>
    </location>
</feature>
<feature type="compositionally biased region" description="Basic and acidic residues" evidence="1">
    <location>
        <begin position="66"/>
        <end position="76"/>
    </location>
</feature>
<name>A0A7K0K104_9ACTO</name>
<dbReference type="EMBL" id="VUMY01000001">
    <property type="protein sequence ID" value="MST48720.1"/>
    <property type="molecule type" value="Genomic_DNA"/>
</dbReference>
<protein>
    <submittedName>
        <fullName evidence="2">Uncharacterized protein</fullName>
    </submittedName>
</protein>
<evidence type="ECO:0000313" key="3">
    <source>
        <dbReference type="Proteomes" id="UP000442535"/>
    </source>
</evidence>
<dbReference type="RefSeq" id="WP_154542665.1">
    <property type="nucleotide sequence ID" value="NZ_JAQYQY010000018.1"/>
</dbReference>
<dbReference type="Proteomes" id="UP000442535">
    <property type="component" value="Unassembled WGS sequence"/>
</dbReference>
<dbReference type="AlphaFoldDB" id="A0A7K0K104"/>
<evidence type="ECO:0000256" key="1">
    <source>
        <dbReference type="SAM" id="MobiDB-lite"/>
    </source>
</evidence>
<evidence type="ECO:0000313" key="2">
    <source>
        <dbReference type="EMBL" id="MST48720.1"/>
    </source>
</evidence>
<comment type="caution">
    <text evidence="2">The sequence shown here is derived from an EMBL/GenBank/DDBJ whole genome shotgun (WGS) entry which is preliminary data.</text>
</comment>
<gene>
    <name evidence="2" type="ORF">FYJ63_00340</name>
</gene>
<feature type="compositionally biased region" description="Basic and acidic residues" evidence="1">
    <location>
        <begin position="12"/>
        <end position="21"/>
    </location>
</feature>
<accession>A0A7K0K104</accession>
<reference evidence="2 3" key="1">
    <citation type="submission" date="2019-08" db="EMBL/GenBank/DDBJ databases">
        <title>In-depth cultivation of the pig gut microbiome towards novel bacterial diversity and tailored functional studies.</title>
        <authorList>
            <person name="Wylensek D."/>
            <person name="Hitch T.C.A."/>
            <person name="Clavel T."/>
        </authorList>
    </citation>
    <scope>NUCLEOTIDE SEQUENCE [LARGE SCALE GENOMIC DNA]</scope>
    <source>
        <strain evidence="2 3">RF-GAM-744-WT-7</strain>
    </source>
</reference>
<sequence>MEEKLTAQPADSRSDFEESQHTESAQIDEASVTDPMDVYGGYADCCGASEAEPTCQYRPPTAAEVDQYRHQREEQA</sequence>
<proteinExistence type="predicted"/>
<keyword evidence="3" id="KW-1185">Reference proteome</keyword>
<organism evidence="2 3">
    <name type="scientific">Mobiluncus porci</name>
    <dbReference type="NCBI Taxonomy" id="2652278"/>
    <lineage>
        <taxon>Bacteria</taxon>
        <taxon>Bacillati</taxon>
        <taxon>Actinomycetota</taxon>
        <taxon>Actinomycetes</taxon>
        <taxon>Actinomycetales</taxon>
        <taxon>Actinomycetaceae</taxon>
        <taxon>Mobiluncus</taxon>
    </lineage>
</organism>